<name>X0T3A8_9ZZZZ</name>
<dbReference type="AlphaFoldDB" id="X0T3A8"/>
<accession>X0T3A8</accession>
<proteinExistence type="predicted"/>
<comment type="caution">
    <text evidence="1">The sequence shown here is derived from an EMBL/GenBank/DDBJ whole genome shotgun (WGS) entry which is preliminary data.</text>
</comment>
<protein>
    <submittedName>
        <fullName evidence="1">Uncharacterized protein</fullName>
    </submittedName>
</protein>
<sequence>MNFNVLHDVLFNEIVPFLFRTNTNPTTLIFMTLNKRANKKKGE</sequence>
<reference evidence="1" key="1">
    <citation type="journal article" date="2014" name="Front. Microbiol.">
        <title>High frequency of phylogenetically diverse reductive dehalogenase-homologous genes in deep subseafloor sedimentary metagenomes.</title>
        <authorList>
            <person name="Kawai M."/>
            <person name="Futagami T."/>
            <person name="Toyoda A."/>
            <person name="Takaki Y."/>
            <person name="Nishi S."/>
            <person name="Hori S."/>
            <person name="Arai W."/>
            <person name="Tsubouchi T."/>
            <person name="Morono Y."/>
            <person name="Uchiyama I."/>
            <person name="Ito T."/>
            <person name="Fujiyama A."/>
            <person name="Inagaki F."/>
            <person name="Takami H."/>
        </authorList>
    </citation>
    <scope>NUCLEOTIDE SEQUENCE</scope>
    <source>
        <strain evidence="1">Expedition CK06-06</strain>
    </source>
</reference>
<organism evidence="1">
    <name type="scientific">marine sediment metagenome</name>
    <dbReference type="NCBI Taxonomy" id="412755"/>
    <lineage>
        <taxon>unclassified sequences</taxon>
        <taxon>metagenomes</taxon>
        <taxon>ecological metagenomes</taxon>
    </lineage>
</organism>
<evidence type="ECO:0000313" key="1">
    <source>
        <dbReference type="EMBL" id="GAF87734.1"/>
    </source>
</evidence>
<gene>
    <name evidence="1" type="ORF">S01H1_25173</name>
</gene>
<feature type="non-terminal residue" evidence="1">
    <location>
        <position position="43"/>
    </location>
</feature>
<dbReference type="EMBL" id="BARS01015176">
    <property type="protein sequence ID" value="GAF87734.1"/>
    <property type="molecule type" value="Genomic_DNA"/>
</dbReference>